<dbReference type="OrthoDB" id="8912283at2"/>
<dbReference type="Pfam" id="PF08238">
    <property type="entry name" value="Sel1"/>
    <property type="match status" value="3"/>
</dbReference>
<dbReference type="AlphaFoldDB" id="A0A433MQE9"/>
<dbReference type="InterPro" id="IPR006597">
    <property type="entry name" value="Sel1-like"/>
</dbReference>
<dbReference type="PANTHER" id="PTHR11102:SF160">
    <property type="entry name" value="ERAD-ASSOCIATED E3 UBIQUITIN-PROTEIN LIGASE COMPONENT HRD3"/>
    <property type="match status" value="1"/>
</dbReference>
<dbReference type="RefSeq" id="WP_126024158.1">
    <property type="nucleotide sequence ID" value="NZ_RXFT01000011.1"/>
</dbReference>
<accession>A0A433MQE9</accession>
<sequence length="160" mass="17734">MQEPTRDDWFFAANDAWDAGAHKKALSLFLKAAAAGETHALNSVGYFLDHGIGVKQDSAAARLWYRKAAKAGDIAGCANLAICYRDEGNFRWARYWFERAYAQGDGDAALELGRLFLWEGPHKNHRKVVDYLTKATLAASVTPDGKKEAGRLLKSMGRKE</sequence>
<dbReference type="PANTHER" id="PTHR11102">
    <property type="entry name" value="SEL-1-LIKE PROTEIN"/>
    <property type="match status" value="1"/>
</dbReference>
<dbReference type="SUPFAM" id="SSF81901">
    <property type="entry name" value="HCP-like"/>
    <property type="match status" value="1"/>
</dbReference>
<evidence type="ECO:0000313" key="2">
    <source>
        <dbReference type="Proteomes" id="UP000281118"/>
    </source>
</evidence>
<evidence type="ECO:0000313" key="1">
    <source>
        <dbReference type="EMBL" id="RUR70050.1"/>
    </source>
</evidence>
<reference evidence="1 2" key="1">
    <citation type="submission" date="2018-12" db="EMBL/GenBank/DDBJ databases">
        <title>The genome sequences of Variovorax guangxiensis DSM 27352.</title>
        <authorList>
            <person name="Gao J."/>
            <person name="Sun J."/>
        </authorList>
    </citation>
    <scope>NUCLEOTIDE SEQUENCE [LARGE SCALE GENOMIC DNA]</scope>
    <source>
        <strain evidence="1 2">DSM 27352</strain>
    </source>
</reference>
<name>A0A433MQE9_9BURK</name>
<proteinExistence type="predicted"/>
<protein>
    <submittedName>
        <fullName evidence="1">Sel1 repeat family protein</fullName>
    </submittedName>
</protein>
<dbReference type="Gene3D" id="1.25.40.10">
    <property type="entry name" value="Tetratricopeptide repeat domain"/>
    <property type="match status" value="1"/>
</dbReference>
<dbReference type="InterPro" id="IPR011990">
    <property type="entry name" value="TPR-like_helical_dom_sf"/>
</dbReference>
<organism evidence="1 2">
    <name type="scientific">Variovorax guangxiensis</name>
    <dbReference type="NCBI Taxonomy" id="1775474"/>
    <lineage>
        <taxon>Bacteria</taxon>
        <taxon>Pseudomonadati</taxon>
        <taxon>Pseudomonadota</taxon>
        <taxon>Betaproteobacteria</taxon>
        <taxon>Burkholderiales</taxon>
        <taxon>Comamonadaceae</taxon>
        <taxon>Variovorax</taxon>
    </lineage>
</organism>
<gene>
    <name evidence="1" type="ORF">EJP67_23630</name>
</gene>
<comment type="caution">
    <text evidence="1">The sequence shown here is derived from an EMBL/GenBank/DDBJ whole genome shotgun (WGS) entry which is preliminary data.</text>
</comment>
<dbReference type="EMBL" id="RXFT01000011">
    <property type="protein sequence ID" value="RUR70050.1"/>
    <property type="molecule type" value="Genomic_DNA"/>
</dbReference>
<dbReference type="SMART" id="SM00671">
    <property type="entry name" value="SEL1"/>
    <property type="match status" value="3"/>
</dbReference>
<dbReference type="InterPro" id="IPR050767">
    <property type="entry name" value="Sel1_AlgK"/>
</dbReference>
<dbReference type="Proteomes" id="UP000281118">
    <property type="component" value="Unassembled WGS sequence"/>
</dbReference>